<feature type="compositionally biased region" description="Basic and acidic residues" evidence="1">
    <location>
        <begin position="1"/>
        <end position="12"/>
    </location>
</feature>
<protein>
    <recommendedName>
        <fullName evidence="2">DUF4185 domain-containing protein</fullName>
    </recommendedName>
</protein>
<feature type="region of interest" description="Disordered" evidence="1">
    <location>
        <begin position="1"/>
        <end position="20"/>
    </location>
</feature>
<comment type="caution">
    <text evidence="3">The sequence shown here is derived from an EMBL/GenBank/DDBJ whole genome shotgun (WGS) entry which is preliminary data.</text>
</comment>
<dbReference type="Proteomes" id="UP000093943">
    <property type="component" value="Unassembled WGS sequence"/>
</dbReference>
<feature type="domain" description="DUF4185" evidence="2">
    <location>
        <begin position="29"/>
        <end position="328"/>
    </location>
</feature>
<dbReference type="InterPro" id="IPR025442">
    <property type="entry name" value="DUF4185"/>
</dbReference>
<evidence type="ECO:0000313" key="4">
    <source>
        <dbReference type="Proteomes" id="UP000093943"/>
    </source>
</evidence>
<reference evidence="4" key="1">
    <citation type="submission" date="2016-06" db="EMBL/GenBank/DDBJ databases">
        <authorList>
            <person name="Sutton G."/>
            <person name="Brinkac L."/>
            <person name="Sanka R."/>
            <person name="Adams M."/>
            <person name="Lau E."/>
            <person name="Sam S."/>
            <person name="Sreng N."/>
            <person name="Him V."/>
            <person name="Kerleguer A."/>
            <person name="Cheng S."/>
        </authorList>
    </citation>
    <scope>NUCLEOTIDE SEQUENCE [LARGE SCALE GENOMIC DNA]</scope>
    <source>
        <strain evidence="4">E1876</strain>
    </source>
</reference>
<organism evidence="3 4">
    <name type="scientific">Mycolicibacter sinensis (strain JDM601)</name>
    <name type="common">Mycobacterium sinense</name>
    <dbReference type="NCBI Taxonomy" id="875328"/>
    <lineage>
        <taxon>Bacteria</taxon>
        <taxon>Bacillati</taxon>
        <taxon>Actinomycetota</taxon>
        <taxon>Actinomycetes</taxon>
        <taxon>Mycobacteriales</taxon>
        <taxon>Mycobacteriaceae</taxon>
        <taxon>Mycolicibacter</taxon>
    </lineage>
</organism>
<evidence type="ECO:0000259" key="2">
    <source>
        <dbReference type="Pfam" id="PF13810"/>
    </source>
</evidence>
<evidence type="ECO:0000256" key="1">
    <source>
        <dbReference type="SAM" id="MobiDB-lite"/>
    </source>
</evidence>
<accession>A0A1A2XVR4</accession>
<gene>
    <name evidence="3" type="ORF">A5710_20845</name>
</gene>
<evidence type="ECO:0000313" key="3">
    <source>
        <dbReference type="EMBL" id="OBI29855.1"/>
    </source>
</evidence>
<dbReference type="AlphaFoldDB" id="A0A1A2XVR4"/>
<dbReference type="EMBL" id="LZKG01000083">
    <property type="protein sequence ID" value="OBI29855.1"/>
    <property type="molecule type" value="Genomic_DNA"/>
</dbReference>
<dbReference type="Pfam" id="PF13810">
    <property type="entry name" value="DUF4185"/>
    <property type="match status" value="1"/>
</dbReference>
<sequence length="337" mass="35210">MLVDDVLRRGESRNLGPVAGTGADGGIPGIGAADLGEVVTLPNGQQVAIFGDSFAGNHMGADPHYPSVAVPVTFDDKGMPHFGQPLTGPDGSPNMLFPLPPQAAGTNSLPAGSIRMRDGTTYMMATGTKDLNPTGGSWLTKVTDNPAQGWQPIDGSWRPGDFAGGAQSQISGFQAADGNVYIAADSFDRSMPAGMYRVDPAHVTDRSAWQPWTGDGFGPPGGTTTPISPVKYGELSFQEVQGQPVLSGFNATTGATEVRVGASPAEIFGNDAATTVVARPGNWDHPLPGTYPQNYGGYILPGSTLDDMRLFVSQWDTRPASGGVPYTVKEFQVNANR</sequence>
<proteinExistence type="predicted"/>
<name>A0A1A2XVR4_MYCSD</name>